<organism evidence="3 4">
    <name type="scientific">Candidatus Thermofonsia Clade 1 bacterium</name>
    <dbReference type="NCBI Taxonomy" id="2364210"/>
    <lineage>
        <taxon>Bacteria</taxon>
        <taxon>Bacillati</taxon>
        <taxon>Chloroflexota</taxon>
        <taxon>Candidatus Thermofontia</taxon>
        <taxon>Candidatus Thermofonsia Clade 1</taxon>
    </lineage>
</organism>
<proteinExistence type="predicted"/>
<dbReference type="PIRSF" id="PIRSF017388">
    <property type="entry name" value="Esterase_lipase"/>
    <property type="match status" value="1"/>
</dbReference>
<dbReference type="Gene3D" id="3.40.50.1820">
    <property type="entry name" value="alpha/beta hydrolase"/>
    <property type="match status" value="1"/>
</dbReference>
<dbReference type="Proteomes" id="UP000228921">
    <property type="component" value="Unassembled WGS sequence"/>
</dbReference>
<evidence type="ECO:0000259" key="2">
    <source>
        <dbReference type="Pfam" id="PF12146"/>
    </source>
</evidence>
<feature type="domain" description="Serine aminopeptidase S33" evidence="2">
    <location>
        <begin position="22"/>
        <end position="238"/>
    </location>
</feature>
<feature type="binding site" evidence="1">
    <location>
        <position position="100"/>
    </location>
    <ligand>
        <name>substrate</name>
    </ligand>
</feature>
<reference evidence="3 4" key="1">
    <citation type="submission" date="2017-11" db="EMBL/GenBank/DDBJ databases">
        <title>Evolution of Phototrophy in the Chloroflexi Phylum Driven by Horizontal Gene Transfer.</title>
        <authorList>
            <person name="Ward L.M."/>
            <person name="Hemp J."/>
            <person name="Shih P.M."/>
            <person name="Mcglynn S.E."/>
            <person name="Fischer W."/>
        </authorList>
    </citation>
    <scope>NUCLEOTIDE SEQUENCE [LARGE SCALE GENOMIC DNA]</scope>
    <source>
        <strain evidence="3">CP2_2F</strain>
    </source>
</reference>
<evidence type="ECO:0000313" key="3">
    <source>
        <dbReference type="EMBL" id="PJF32054.1"/>
    </source>
</evidence>
<evidence type="ECO:0000313" key="4">
    <source>
        <dbReference type="Proteomes" id="UP000228921"/>
    </source>
</evidence>
<dbReference type="InterPro" id="IPR022742">
    <property type="entry name" value="Hydrolase_4"/>
</dbReference>
<dbReference type="EMBL" id="PGTK01000001">
    <property type="protein sequence ID" value="PJF32054.1"/>
    <property type="molecule type" value="Genomic_DNA"/>
</dbReference>
<dbReference type="InterPro" id="IPR012354">
    <property type="entry name" value="Esterase_lipase"/>
</dbReference>
<protein>
    <recommendedName>
        <fullName evidence="2">Serine aminopeptidase S33 domain-containing protein</fullName>
    </recommendedName>
</protein>
<accession>A0A2M8P3C6</accession>
<feature type="binding site" evidence="1">
    <location>
        <position position="31"/>
    </location>
    <ligand>
        <name>substrate</name>
    </ligand>
</feature>
<dbReference type="InterPro" id="IPR029058">
    <property type="entry name" value="AB_hydrolase_fold"/>
</dbReference>
<evidence type="ECO:0000256" key="1">
    <source>
        <dbReference type="PIRSR" id="PIRSR017388-2"/>
    </source>
</evidence>
<dbReference type="SUPFAM" id="SSF53474">
    <property type="entry name" value="alpha/beta-Hydrolases"/>
    <property type="match status" value="1"/>
</dbReference>
<comment type="caution">
    <text evidence="3">The sequence shown here is derived from an EMBL/GenBank/DDBJ whole genome shotgun (WGS) entry which is preliminary data.</text>
</comment>
<dbReference type="PANTHER" id="PTHR11614">
    <property type="entry name" value="PHOSPHOLIPASE-RELATED"/>
    <property type="match status" value="1"/>
</dbReference>
<dbReference type="AlphaFoldDB" id="A0A2M8P3C6"/>
<dbReference type="Pfam" id="PF12146">
    <property type="entry name" value="Hydrolase_4"/>
    <property type="match status" value="1"/>
</dbReference>
<dbReference type="InterPro" id="IPR051044">
    <property type="entry name" value="MAG_DAG_Lipase"/>
</dbReference>
<name>A0A2M8P3C6_9CHLR</name>
<dbReference type="GO" id="GO:0052689">
    <property type="term" value="F:carboxylic ester hydrolase activity"/>
    <property type="evidence" value="ECO:0007669"/>
    <property type="project" value="InterPro"/>
</dbReference>
<gene>
    <name evidence="3" type="ORF">CUN51_00035</name>
</gene>
<sequence length="273" mass="30452">MLPPITAFQGAEHAPFLMQGGKAAALMVHGFPGTPADVRPLADCLNALGWTVQGILLPGFGAQIETLPKRTHYEWSAAVREALQALRQDHAPVVLVGHSMGGALAMIVAAELQPDALILTAPFSKIENILWGMMPVFRTFFPEVRPFRLLRLDFSKPEVREGIRNFMPDADLDDPHVQQAIRDLRLPISVFEQIRQVGQRAFNLAPQLKMPAFILQGTHDTLVKPHLTRQIVSRYGGAVRYMEVPAEHDIINPHAPYWSQVTHALREFVEQLT</sequence>